<dbReference type="AlphaFoldDB" id="A0A4R9AYQ6"/>
<name>A0A4R9AYQ6_9MICO</name>
<dbReference type="GO" id="GO:0006302">
    <property type="term" value="P:double-strand break repair"/>
    <property type="evidence" value="ECO:0007669"/>
    <property type="project" value="InterPro"/>
</dbReference>
<dbReference type="SUPFAM" id="SSF52540">
    <property type="entry name" value="P-loop containing nucleoside triphosphate hydrolases"/>
    <property type="match status" value="1"/>
</dbReference>
<dbReference type="PANTHER" id="PTHR32114:SF2">
    <property type="entry name" value="ABC TRANSPORTER ABCH.3"/>
    <property type="match status" value="1"/>
</dbReference>
<feature type="non-terminal residue" evidence="5">
    <location>
        <position position="284"/>
    </location>
</feature>
<dbReference type="InterPro" id="IPR038729">
    <property type="entry name" value="Rad50/SbcC_AAA"/>
</dbReference>
<proteinExistence type="inferred from homology"/>
<evidence type="ECO:0000259" key="4">
    <source>
        <dbReference type="Pfam" id="PF13476"/>
    </source>
</evidence>
<dbReference type="PANTHER" id="PTHR32114">
    <property type="entry name" value="ABC TRANSPORTER ABCH.3"/>
    <property type="match status" value="1"/>
</dbReference>
<gene>
    <name evidence="5" type="ORF">E3T48_14850</name>
</gene>
<dbReference type="Gene3D" id="3.40.50.300">
    <property type="entry name" value="P-loop containing nucleotide triphosphate hydrolases"/>
    <property type="match status" value="1"/>
</dbReference>
<evidence type="ECO:0000256" key="1">
    <source>
        <dbReference type="ARBA" id="ARBA00006930"/>
    </source>
</evidence>
<evidence type="ECO:0000313" key="6">
    <source>
        <dbReference type="Proteomes" id="UP000298313"/>
    </source>
</evidence>
<evidence type="ECO:0000313" key="5">
    <source>
        <dbReference type="EMBL" id="TFD73075.1"/>
    </source>
</evidence>
<protein>
    <recommendedName>
        <fullName evidence="3">Nuclease SbcCD subunit C</fullName>
    </recommendedName>
</protein>
<dbReference type="EMBL" id="SOHH01000103">
    <property type="protein sequence ID" value="TFD73075.1"/>
    <property type="molecule type" value="Genomic_DNA"/>
</dbReference>
<comment type="subunit">
    <text evidence="2">Heterodimer of SbcC and SbcD.</text>
</comment>
<dbReference type="Pfam" id="PF13476">
    <property type="entry name" value="AAA_23"/>
    <property type="match status" value="1"/>
</dbReference>
<dbReference type="OrthoDB" id="9795626at2"/>
<keyword evidence="6" id="KW-1185">Reference proteome</keyword>
<evidence type="ECO:0000256" key="3">
    <source>
        <dbReference type="ARBA" id="ARBA00013368"/>
    </source>
</evidence>
<dbReference type="Proteomes" id="UP000298313">
    <property type="component" value="Unassembled WGS sequence"/>
</dbReference>
<evidence type="ECO:0000256" key="2">
    <source>
        <dbReference type="ARBA" id="ARBA00011322"/>
    </source>
</evidence>
<sequence length="284" mass="32101">MKIKRLRIAGFGPFKNEQVIDFERFDDDGIFLITGKTGAGKSSILDAICFALYGNVPRYEGTESQLRSDYCEPQDPTFVELDFGLGDQDYRLYRTPRYEKARKRGPGTTVAQPDARLDVRDSEGWRTIATRPVEVGHELTRILPLKQDQFLQVILLAQNRFQKFLLARTDDRRAVLRTLFGTARFEQLETELISRRRSLDEELAAVGLRLTGLAAAVAGQAQCEEAEGTADRDWFDRARQRLDGQFGLAIDAAERAGASATAATEHCRVQEDLRRRQDRRDAAA</sequence>
<dbReference type="GO" id="GO:0016887">
    <property type="term" value="F:ATP hydrolysis activity"/>
    <property type="evidence" value="ECO:0007669"/>
    <property type="project" value="InterPro"/>
</dbReference>
<reference evidence="5 6" key="1">
    <citation type="submission" date="2019-03" db="EMBL/GenBank/DDBJ databases">
        <title>Genomics of glacier-inhabiting Cryobacterium strains.</title>
        <authorList>
            <person name="Liu Q."/>
            <person name="Xin Y.-H."/>
        </authorList>
    </citation>
    <scope>NUCLEOTIDE SEQUENCE [LARGE SCALE GENOMIC DNA]</scope>
    <source>
        <strain evidence="5 6">Hh4</strain>
    </source>
</reference>
<comment type="caution">
    <text evidence="5">The sequence shown here is derived from an EMBL/GenBank/DDBJ whole genome shotgun (WGS) entry which is preliminary data.</text>
</comment>
<dbReference type="RefSeq" id="WP_134524810.1">
    <property type="nucleotide sequence ID" value="NZ_SOHH01000103.1"/>
</dbReference>
<accession>A0A4R9AYQ6</accession>
<comment type="similarity">
    <text evidence="1">Belongs to the SMC family. SbcC subfamily.</text>
</comment>
<organism evidence="5 6">
    <name type="scientific">Cryobacterium fucosi</name>
    <dbReference type="NCBI Taxonomy" id="1259157"/>
    <lineage>
        <taxon>Bacteria</taxon>
        <taxon>Bacillati</taxon>
        <taxon>Actinomycetota</taxon>
        <taxon>Actinomycetes</taxon>
        <taxon>Micrococcales</taxon>
        <taxon>Microbacteriaceae</taxon>
        <taxon>Cryobacterium</taxon>
    </lineage>
</organism>
<feature type="domain" description="Rad50/SbcC-type AAA" evidence="4">
    <location>
        <begin position="5"/>
        <end position="203"/>
    </location>
</feature>
<dbReference type="InterPro" id="IPR027417">
    <property type="entry name" value="P-loop_NTPase"/>
</dbReference>